<gene>
    <name evidence="5" type="ORF">BN9_101590</name>
</gene>
<feature type="transmembrane region" description="Helical" evidence="2">
    <location>
        <begin position="269"/>
        <end position="291"/>
    </location>
</feature>
<dbReference type="Pfam" id="PF02714">
    <property type="entry name" value="RSN1_7TM"/>
    <property type="match status" value="1"/>
</dbReference>
<evidence type="ECO:0000313" key="6">
    <source>
        <dbReference type="Proteomes" id="UP000053237"/>
    </source>
</evidence>
<evidence type="ECO:0000256" key="2">
    <source>
        <dbReference type="SAM" id="Phobius"/>
    </source>
</evidence>
<dbReference type="PANTHER" id="PTHR13018">
    <property type="entry name" value="PROBABLE MEMBRANE PROTEIN DUF221-RELATED"/>
    <property type="match status" value="1"/>
</dbReference>
<feature type="transmembrane region" description="Helical" evidence="2">
    <location>
        <begin position="377"/>
        <end position="402"/>
    </location>
</feature>
<dbReference type="Proteomes" id="UP000053237">
    <property type="component" value="Unassembled WGS sequence"/>
</dbReference>
<dbReference type="GO" id="GO:0005886">
    <property type="term" value="C:plasma membrane"/>
    <property type="evidence" value="ECO:0007669"/>
    <property type="project" value="TreeGrafter"/>
</dbReference>
<dbReference type="EMBL" id="CAIX01000258">
    <property type="protein sequence ID" value="CCI48950.1"/>
    <property type="molecule type" value="Genomic_DNA"/>
</dbReference>
<keyword evidence="2" id="KW-1133">Transmembrane helix</keyword>
<dbReference type="AlphaFoldDB" id="A0A024GQA9"/>
<feature type="domain" description="CSC1/OSCA1-like cytosolic" evidence="4">
    <location>
        <begin position="42"/>
        <end position="258"/>
    </location>
</feature>
<keyword evidence="2" id="KW-0472">Membrane</keyword>
<keyword evidence="6" id="KW-1185">Reference proteome</keyword>
<dbReference type="PANTHER" id="PTHR13018:SF5">
    <property type="entry name" value="RE44586P"/>
    <property type="match status" value="1"/>
</dbReference>
<dbReference type="OrthoDB" id="1689567at2759"/>
<feature type="compositionally biased region" description="Polar residues" evidence="1">
    <location>
        <begin position="1"/>
        <end position="14"/>
    </location>
</feature>
<feature type="domain" description="CSC1/OSCA1-like 7TM region" evidence="3">
    <location>
        <begin position="273"/>
        <end position="553"/>
    </location>
</feature>
<accession>A0A024GQA9</accession>
<feature type="transmembrane region" description="Helical" evidence="2">
    <location>
        <begin position="537"/>
        <end position="555"/>
    </location>
</feature>
<reference evidence="5 6" key="1">
    <citation type="submission" date="2012-05" db="EMBL/GenBank/DDBJ databases">
        <title>Recombination and specialization in a pathogen metapopulation.</title>
        <authorList>
            <person name="Gardiner A."/>
            <person name="Kemen E."/>
            <person name="Schultz-Larsen T."/>
            <person name="MacLean D."/>
            <person name="Van Oosterhout C."/>
            <person name="Jones J.D.G."/>
        </authorList>
    </citation>
    <scope>NUCLEOTIDE SEQUENCE [LARGE SCALE GENOMIC DNA]</scope>
    <source>
        <strain evidence="5 6">Ac Nc2</strain>
    </source>
</reference>
<dbReference type="InParanoid" id="A0A024GQA9"/>
<protein>
    <recommendedName>
        <fullName evidence="7">CSC1/OSCA1-like 7TM region domain-containing protein</fullName>
    </recommendedName>
</protein>
<dbReference type="InterPro" id="IPR003864">
    <property type="entry name" value="CSC1/OSCA1-like_7TM"/>
</dbReference>
<dbReference type="InterPro" id="IPR045122">
    <property type="entry name" value="Csc1-like"/>
</dbReference>
<dbReference type="InterPro" id="IPR027815">
    <property type="entry name" value="CSC1/OSCA1-like_cyt"/>
</dbReference>
<evidence type="ECO:0000259" key="4">
    <source>
        <dbReference type="Pfam" id="PF14703"/>
    </source>
</evidence>
<feature type="transmembrane region" description="Helical" evidence="2">
    <location>
        <begin position="562"/>
        <end position="581"/>
    </location>
</feature>
<feature type="transmembrane region" description="Helical" evidence="2">
    <location>
        <begin position="332"/>
        <end position="356"/>
    </location>
</feature>
<feature type="region of interest" description="Disordered" evidence="1">
    <location>
        <begin position="1"/>
        <end position="28"/>
    </location>
</feature>
<evidence type="ECO:0000313" key="5">
    <source>
        <dbReference type="EMBL" id="CCI48950.1"/>
    </source>
</evidence>
<comment type="caution">
    <text evidence="5">The sequence shown here is derived from an EMBL/GenBank/DDBJ whole genome shotgun (WGS) entry which is preliminary data.</text>
</comment>
<evidence type="ECO:0008006" key="7">
    <source>
        <dbReference type="Google" id="ProtNLM"/>
    </source>
</evidence>
<feature type="transmembrane region" description="Helical" evidence="2">
    <location>
        <begin position="482"/>
        <end position="508"/>
    </location>
</feature>
<name>A0A024GQA9_9STRA</name>
<evidence type="ECO:0000256" key="1">
    <source>
        <dbReference type="SAM" id="MobiDB-lite"/>
    </source>
</evidence>
<organism evidence="5 6">
    <name type="scientific">Albugo candida</name>
    <dbReference type="NCBI Taxonomy" id="65357"/>
    <lineage>
        <taxon>Eukaryota</taxon>
        <taxon>Sar</taxon>
        <taxon>Stramenopiles</taxon>
        <taxon>Oomycota</taxon>
        <taxon>Peronosporomycetes</taxon>
        <taxon>Albuginales</taxon>
        <taxon>Albuginaceae</taxon>
        <taxon>Albugo</taxon>
    </lineage>
</organism>
<dbReference type="GO" id="GO:0005227">
    <property type="term" value="F:calcium-activated cation channel activity"/>
    <property type="evidence" value="ECO:0007669"/>
    <property type="project" value="InterPro"/>
</dbReference>
<proteinExistence type="predicted"/>
<dbReference type="Pfam" id="PF14703">
    <property type="entry name" value="PHM7_cyt"/>
    <property type="match status" value="1"/>
</dbReference>
<evidence type="ECO:0000259" key="3">
    <source>
        <dbReference type="Pfam" id="PF02714"/>
    </source>
</evidence>
<sequence length="722" mass="81789">MSTSKAPTECSQLDATVDESRGKNGSNRQHLVGMLPSALSSRSLFVDHGIPRHLREKRMLYLLQQVFPKYFEDVAIVYNLSEFHDIQRKLQATEKELERQRALHQHYIDGRPLSWSLYLLPGTLILPKLSGFFCMPALRQILCSSNRNSKKKRRLAIRKFQENERSLENKISMLRAAEQDCLQHIVGENRGAGRAFLIFRSPRHRARFVRRVRHSSIASILSRFPDHLLHRLNRYARELGLTRWSLQAAPEPDDIDWQSVSYPFAKRTIVFTAVNVCILLILFLFTSPVAVTSTISGTAPAAAHSKVDFVSEVFDKLSDLVDRYVSYHAAKLMISFFPTLILIMINSVLLNILQFAGRIQPIATESDKERTVLRLSVIYLIFNTLFVPSLAFVSIDAALLYLRDSADQLLDMLGMLFLRNSGIFYVSYILQRCFIGTSVNLLRIGEYVRFAWENPRALTIQEHCTAVEASPFYIGTQSAGQISMLTIILTFSTVVPLVVPVGVLYIMIQHASDKYQLLYVRPRIKGRGSIARTSMHATTWSLLIYQAAMAGFFLVRATRMQSACILILLMTTYIVALFWYIQDKERSYGRTQKYSAHESEDRRIQEGALNASTIASKARTTNNFSDAHESTFLLSHPWNCLSSHPDQTHSTNRQCESDLYREPALRKYGISGVSTPVSMLPVNEGGGGNLQDSSSLPMTLEELNEANAHRVCYLSSSEYGTV</sequence>
<keyword evidence="2" id="KW-0812">Transmembrane</keyword>